<keyword evidence="4 8" id="KW-1133">Transmembrane helix</keyword>
<dbReference type="KEGG" id="cpre:Csp1_06180"/>
<dbReference type="GO" id="GO:0015112">
    <property type="term" value="F:nitrate transmembrane transporter activity"/>
    <property type="evidence" value="ECO:0007669"/>
    <property type="project" value="InterPro"/>
</dbReference>
<evidence type="ECO:0000313" key="10">
    <source>
        <dbReference type="EMBL" id="AWT25430.1"/>
    </source>
</evidence>
<evidence type="ECO:0000256" key="6">
    <source>
        <dbReference type="ARBA" id="ARBA00023136"/>
    </source>
</evidence>
<feature type="transmembrane region" description="Helical" evidence="8">
    <location>
        <begin position="110"/>
        <end position="128"/>
    </location>
</feature>
<keyword evidence="6 8" id="KW-0472">Membrane</keyword>
<dbReference type="GO" id="GO:0005886">
    <property type="term" value="C:plasma membrane"/>
    <property type="evidence" value="ECO:0007669"/>
    <property type="project" value="UniProtKB-SubCell"/>
</dbReference>
<dbReference type="PROSITE" id="PS50850">
    <property type="entry name" value="MFS"/>
    <property type="match status" value="1"/>
</dbReference>
<evidence type="ECO:0000256" key="5">
    <source>
        <dbReference type="ARBA" id="ARBA00023063"/>
    </source>
</evidence>
<comment type="similarity">
    <text evidence="2">Belongs to the major facilitator superfamily. Nitrate/nitrite porter (TC 2.A.1.8) family.</text>
</comment>
<proteinExistence type="inferred from homology"/>
<evidence type="ECO:0000256" key="4">
    <source>
        <dbReference type="ARBA" id="ARBA00022989"/>
    </source>
</evidence>
<dbReference type="AlphaFoldDB" id="A0A2Z3YQX1"/>
<feature type="transmembrane region" description="Helical" evidence="8">
    <location>
        <begin position="140"/>
        <end position="160"/>
    </location>
</feature>
<dbReference type="PANTHER" id="PTHR23515">
    <property type="entry name" value="HIGH-AFFINITY NITRATE TRANSPORTER 2.3"/>
    <property type="match status" value="1"/>
</dbReference>
<dbReference type="STRING" id="1737425.GCA_900049755_00757"/>
<feature type="domain" description="Major facilitator superfamily (MFS) profile" evidence="9">
    <location>
        <begin position="70"/>
        <end position="479"/>
    </location>
</feature>
<feature type="transmembrane region" description="Helical" evidence="8">
    <location>
        <begin position="377"/>
        <end position="401"/>
    </location>
</feature>
<keyword evidence="3 8" id="KW-0812">Transmembrane</keyword>
<evidence type="ECO:0000259" key="9">
    <source>
        <dbReference type="PROSITE" id="PS50850"/>
    </source>
</evidence>
<evidence type="ECO:0000256" key="1">
    <source>
        <dbReference type="ARBA" id="ARBA00004651"/>
    </source>
</evidence>
<evidence type="ECO:0000313" key="11">
    <source>
        <dbReference type="Proteomes" id="UP000247696"/>
    </source>
</evidence>
<feature type="transmembrane region" description="Helical" evidence="8">
    <location>
        <begin position="205"/>
        <end position="231"/>
    </location>
</feature>
<feature type="transmembrane region" description="Helical" evidence="8">
    <location>
        <begin position="455"/>
        <end position="475"/>
    </location>
</feature>
<feature type="transmembrane region" description="Helical" evidence="8">
    <location>
        <begin position="237"/>
        <end position="259"/>
    </location>
</feature>
<feature type="transmembrane region" description="Helical" evidence="8">
    <location>
        <begin position="280"/>
        <end position="301"/>
    </location>
</feature>
<dbReference type="InterPro" id="IPR011701">
    <property type="entry name" value="MFS"/>
</dbReference>
<name>A0A2Z3YQX1_9CORY</name>
<dbReference type="CDD" id="cd17341">
    <property type="entry name" value="MFS_NRT2_like"/>
    <property type="match status" value="1"/>
</dbReference>
<keyword evidence="5" id="KW-0534">Nitrate assimilation</keyword>
<feature type="transmembrane region" description="Helical" evidence="8">
    <location>
        <begin position="422"/>
        <end position="443"/>
    </location>
</feature>
<dbReference type="Pfam" id="PF07690">
    <property type="entry name" value="MFS_1"/>
    <property type="match status" value="1"/>
</dbReference>
<dbReference type="Gene3D" id="1.20.1250.20">
    <property type="entry name" value="MFS general substrate transporter like domains"/>
    <property type="match status" value="1"/>
</dbReference>
<protein>
    <submittedName>
        <fullName evidence="10">Nitrate/nitrite transporter NarK</fullName>
    </submittedName>
</protein>
<evidence type="ECO:0000256" key="3">
    <source>
        <dbReference type="ARBA" id="ARBA00022692"/>
    </source>
</evidence>
<feature type="transmembrane region" description="Helical" evidence="8">
    <location>
        <begin position="166"/>
        <end position="184"/>
    </location>
</feature>
<feature type="transmembrane region" description="Helical" evidence="8">
    <location>
        <begin position="313"/>
        <end position="332"/>
    </location>
</feature>
<evidence type="ECO:0000256" key="8">
    <source>
        <dbReference type="SAM" id="Phobius"/>
    </source>
</evidence>
<dbReference type="InterPro" id="IPR044772">
    <property type="entry name" value="NO3_transporter"/>
</dbReference>
<dbReference type="GO" id="GO:0042128">
    <property type="term" value="P:nitrate assimilation"/>
    <property type="evidence" value="ECO:0007669"/>
    <property type="project" value="UniProtKB-KW"/>
</dbReference>
<dbReference type="InterPro" id="IPR036259">
    <property type="entry name" value="MFS_trans_sf"/>
</dbReference>
<feature type="transmembrane region" description="Helical" evidence="8">
    <location>
        <begin position="74"/>
        <end position="98"/>
    </location>
</feature>
<dbReference type="RefSeq" id="WP_227871183.1">
    <property type="nucleotide sequence ID" value="NZ_CP024988.1"/>
</dbReference>
<gene>
    <name evidence="10" type="primary">narK</name>
    <name evidence="10" type="ORF">Csp1_06180</name>
</gene>
<evidence type="ECO:0000256" key="2">
    <source>
        <dbReference type="ARBA" id="ARBA00008432"/>
    </source>
</evidence>
<keyword evidence="11" id="KW-1185">Reference proteome</keyword>
<feature type="compositionally biased region" description="Low complexity" evidence="7">
    <location>
        <begin position="10"/>
        <end position="30"/>
    </location>
</feature>
<accession>A0A2Z3YQX1</accession>
<evidence type="ECO:0000256" key="7">
    <source>
        <dbReference type="SAM" id="MobiDB-lite"/>
    </source>
</evidence>
<dbReference type="EMBL" id="CP024988">
    <property type="protein sequence ID" value="AWT25430.1"/>
    <property type="molecule type" value="Genomic_DNA"/>
</dbReference>
<sequence>MAVSSRVPPSTANSTRASARASARATARATIRPGAGGTSRPDLEVSGGRWITDWRPEDPDFWNGPGRPTARQNLIWSVFCEFLGFAVWQMWSVTVIFLPRAGIDLTSSQQFWLVSLPPLIGAAARIPYSFTVPVFGGRNWTVISALLLLIPTVSTTLALAAGNPPVWLLFVIAATAGLGGGNFASSMSNITFFYPKSEKGQALGINAAGGNLGVAVAQLVIPVAVSVFAFGTFDPNLPMAGLIWIPLILVAAWGAHRYMHNIADARNDIRGSLSALKEKHLWIISFLYVGAFGSFMGFGSVFPTLIKNQFPDFSSFTVLGASLTLAFLGPLVGSLSRPYGGRLADRVGGAKVSIVVFLCMALVTTVMVLTLDSISFAVYLVLFLVLFTLTGLANGSVYRMIPTVFELSVPADDPVGHERKSAAALGYIGAVGGFGGFVIPQVLNLSKNATGSFSTAFWVFAAAYLVMAGVTWAVYHRPGTRFAAENV</sequence>
<reference evidence="11" key="1">
    <citation type="submission" date="2017-11" db="EMBL/GenBank/DDBJ databases">
        <title>Otitis media/interna in a cat caused by the recently described species Corynebacterium provencense.</title>
        <authorList>
            <person name="Kittl S."/>
            <person name="Brodard I."/>
            <person name="Rychener L."/>
            <person name="Jores J."/>
            <person name="Roosje P."/>
            <person name="Gobeli Brawand S."/>
        </authorList>
    </citation>
    <scope>NUCLEOTIDE SEQUENCE [LARGE SCALE GENOMIC DNA]</scope>
    <source>
        <strain evidence="11">17KM38</strain>
    </source>
</reference>
<comment type="subcellular location">
    <subcellularLocation>
        <location evidence="1">Cell membrane</location>
        <topology evidence="1">Multi-pass membrane protein</topology>
    </subcellularLocation>
</comment>
<dbReference type="SUPFAM" id="SSF103473">
    <property type="entry name" value="MFS general substrate transporter"/>
    <property type="match status" value="1"/>
</dbReference>
<feature type="region of interest" description="Disordered" evidence="7">
    <location>
        <begin position="1"/>
        <end position="45"/>
    </location>
</feature>
<dbReference type="InterPro" id="IPR020846">
    <property type="entry name" value="MFS_dom"/>
</dbReference>
<feature type="transmembrane region" description="Helical" evidence="8">
    <location>
        <begin position="352"/>
        <end position="371"/>
    </location>
</feature>
<organism evidence="10 11">
    <name type="scientific">Corynebacterium provencense</name>
    <dbReference type="NCBI Taxonomy" id="1737425"/>
    <lineage>
        <taxon>Bacteria</taxon>
        <taxon>Bacillati</taxon>
        <taxon>Actinomycetota</taxon>
        <taxon>Actinomycetes</taxon>
        <taxon>Mycobacteriales</taxon>
        <taxon>Corynebacteriaceae</taxon>
        <taxon>Corynebacterium</taxon>
    </lineage>
</organism>
<dbReference type="Proteomes" id="UP000247696">
    <property type="component" value="Chromosome"/>
</dbReference>